<dbReference type="SUPFAM" id="SSF109751">
    <property type="entry name" value="Alpha-hemoglobin stabilizing protein AHSP"/>
    <property type="match status" value="1"/>
</dbReference>
<dbReference type="Gene3D" id="3.30.530.20">
    <property type="match status" value="1"/>
</dbReference>
<evidence type="ECO:0000313" key="2">
    <source>
        <dbReference type="Proteomes" id="UP000507536"/>
    </source>
</evidence>
<protein>
    <recommendedName>
        <fullName evidence="3">START domain-containing protein</fullName>
    </recommendedName>
</protein>
<dbReference type="SUPFAM" id="SSF55961">
    <property type="entry name" value="Bet v1-like"/>
    <property type="match status" value="1"/>
</dbReference>
<name>A0A1C6Y9X9_PLACE</name>
<dbReference type="AlphaFoldDB" id="A0A1C6Y9X9"/>
<dbReference type="InterPro" id="IPR036468">
    <property type="entry name" value="AHSP_sf"/>
</dbReference>
<dbReference type="EMBL" id="LT608188">
    <property type="protein sequence ID" value="SCM20129.1"/>
    <property type="molecule type" value="Genomic_DNA"/>
</dbReference>
<reference evidence="1 2" key="1">
    <citation type="submission" date="2016-08" db="EMBL/GenBank/DDBJ databases">
        <authorList>
            <consortium name="Pathogen Informatics"/>
        </authorList>
    </citation>
    <scope>NUCLEOTIDE SEQUENCE [LARGE SCALE GENOMIC DNA]</scope>
    <source>
        <strain evidence="1 2">DS</strain>
    </source>
</reference>
<proteinExistence type="predicted"/>
<accession>A0A1C6Y9X9</accession>
<dbReference type="InterPro" id="IPR023393">
    <property type="entry name" value="START-like_dom_sf"/>
</dbReference>
<evidence type="ECO:0008006" key="3">
    <source>
        <dbReference type="Google" id="ProtNLM"/>
    </source>
</evidence>
<gene>
    <name evidence="1" type="ORF">PCHDS_000158400</name>
</gene>
<dbReference type="Proteomes" id="UP000507536">
    <property type="component" value="Chromosome 8"/>
</dbReference>
<sequence>MDMSCNEYNQNINLVNNEDGDNQIEKMNIQSLLSSGKMFENKKMFCNGNQKCSNFCDYFNCSQMPCNFESDSVENSELIVNPCHFCTLDNHLLCSKDNLASDEYNNDGSTRLSHSLERDDSVWSLDNLHDGKKEPSIYGEEQNNSSSEEINNVNCNKYLSGFMSITNFYDNAIKCYEKSNEISKYMSISHIEANNNISEKQLSITEKNACANNKVCDDNFNQNNMNEIERLSSKKNSLLAWAFSQSLNCPNKGTVEQGSAISIDKDIVLLQLENFSKKVDEDIFDEKVFRAQKLIDHVKKYVEYYINYFKKINDEDMVAKLTEYYEQNCTDKNTKYNINKLKVNILYHFLKFFQLNEIHTVLNDYSYYFSVDPIYNLSTGCIENSHNENINLDIPDNNIIPTVAKQSIQSFGNSDFDGLICDSSINAHGDENCEHTSNVNFSGSNKDKTVNDILKSVNCLNDGNSQNNSVNAKLCQINEKNEYDANYNNIYGNNAFDLNDSKMQDNHDNKKNNSIIIDAHYHQYYNATSMVNSRKFSINRQDSVYEKEVDSKKGNRNMVNIIQKYSRKFKKFKKVKQNKEGWIKDNDKYLDLWHRVDSENNISIHIRGKLPYDITTILSILNEMELCTNWAPFLTSATKIHSLSNSSAIISQLYEYPVIGKKHSLTYYLGANTLEELGCIILCSKAPPELDADISFYDDLCKKLNINKNGEILEVTEIPVRFRKNKKEVTFFSFKLPQPPSKSERQRSADLCFLIYPLNNGKSTILELFVHCENEFKYIPMKMITFFIKKLVKNMYANIVKACKNYNIMYSEIRVTNSEFYEWLDKQVKKYLKNKYTKLIDSVSLVSYNGHENNDAI</sequence>
<evidence type="ECO:0000313" key="1">
    <source>
        <dbReference type="EMBL" id="SCM20129.1"/>
    </source>
</evidence>
<organism evidence="1 2">
    <name type="scientific">Plasmodium chabaudi adami</name>
    <dbReference type="NCBI Taxonomy" id="5826"/>
    <lineage>
        <taxon>Eukaryota</taxon>
        <taxon>Sar</taxon>
        <taxon>Alveolata</taxon>
        <taxon>Apicomplexa</taxon>
        <taxon>Aconoidasida</taxon>
        <taxon>Haemosporida</taxon>
        <taxon>Plasmodiidae</taxon>
        <taxon>Plasmodium</taxon>
        <taxon>Plasmodium (Vinckeia)</taxon>
    </lineage>
</organism>